<keyword evidence="2" id="KW-0812">Transmembrane</keyword>
<keyword evidence="2" id="KW-1133">Transmembrane helix</keyword>
<gene>
    <name evidence="3" type="ORF">ACFFH7_33390</name>
</gene>
<keyword evidence="4" id="KW-1185">Reference proteome</keyword>
<feature type="transmembrane region" description="Helical" evidence="2">
    <location>
        <begin position="175"/>
        <end position="196"/>
    </location>
</feature>
<feature type="compositionally biased region" description="Pro residues" evidence="1">
    <location>
        <begin position="49"/>
        <end position="76"/>
    </location>
</feature>
<evidence type="ECO:0000313" key="4">
    <source>
        <dbReference type="Proteomes" id="UP001589810"/>
    </source>
</evidence>
<reference evidence="3 4" key="1">
    <citation type="submission" date="2024-09" db="EMBL/GenBank/DDBJ databases">
        <authorList>
            <person name="Sun Q."/>
            <person name="Mori K."/>
        </authorList>
    </citation>
    <scope>NUCLEOTIDE SEQUENCE [LARGE SCALE GENOMIC DNA]</scope>
    <source>
        <strain evidence="3 4">TBRC 1432</strain>
    </source>
</reference>
<keyword evidence="2" id="KW-0472">Membrane</keyword>
<organism evidence="3 4">
    <name type="scientific">Kutzneria chonburiensis</name>
    <dbReference type="NCBI Taxonomy" id="1483604"/>
    <lineage>
        <taxon>Bacteria</taxon>
        <taxon>Bacillati</taxon>
        <taxon>Actinomycetota</taxon>
        <taxon>Actinomycetes</taxon>
        <taxon>Pseudonocardiales</taxon>
        <taxon>Pseudonocardiaceae</taxon>
        <taxon>Kutzneria</taxon>
    </lineage>
</organism>
<protein>
    <recommendedName>
        <fullName evidence="5">DUF1707 domain-containing protein</fullName>
    </recommendedName>
</protein>
<dbReference type="RefSeq" id="WP_273936691.1">
    <property type="nucleotide sequence ID" value="NZ_CP097263.1"/>
</dbReference>
<accession>A0ABV6N219</accession>
<feature type="compositionally biased region" description="Low complexity" evidence="1">
    <location>
        <begin position="77"/>
        <end position="92"/>
    </location>
</feature>
<evidence type="ECO:0008006" key="5">
    <source>
        <dbReference type="Google" id="ProtNLM"/>
    </source>
</evidence>
<feature type="compositionally biased region" description="Low complexity" evidence="1">
    <location>
        <begin position="140"/>
        <end position="151"/>
    </location>
</feature>
<feature type="compositionally biased region" description="Pro residues" evidence="1">
    <location>
        <begin position="110"/>
        <end position="119"/>
    </location>
</feature>
<dbReference type="EMBL" id="JBHLUD010000013">
    <property type="protein sequence ID" value="MFC0546449.1"/>
    <property type="molecule type" value="Genomic_DNA"/>
</dbReference>
<sequence length="371" mass="39706">MTWQEELRALDAELADKGITPAEYRRRRDNLLAAASGGFPPAGQVAPQRPEPPAQPQIPHVQPPPSPIQQPLPPIPTAQQPPSQPIQQQAPTSTPPQPFAASAMQQMPSGPNPIPPAPQYQPVMPTQQPSWSPVTELPMYQPGGEQQAPAPQYAPTPPISDDVFSTRATKKKSRAALLVVVVVVLLLLLAGGWWFGVRPQQPTATSSTTPPTKALHLDDLPQLPGTARLDRAELSVFEAQNRNLFDAREGDFLEADKVTQITFTGSVDGHLNYAVFAFVTGDQAAGAKVSSDLVEYQDLAGLQPGKVDGLPSQVQVRKLVTDKEVQYRAIYASGLNAVMVAVAQTQPVDESAVMAAMKNVATSLLTKAPAS</sequence>
<dbReference type="Proteomes" id="UP001589810">
    <property type="component" value="Unassembled WGS sequence"/>
</dbReference>
<evidence type="ECO:0000313" key="3">
    <source>
        <dbReference type="EMBL" id="MFC0546449.1"/>
    </source>
</evidence>
<name>A0ABV6N219_9PSEU</name>
<evidence type="ECO:0000256" key="2">
    <source>
        <dbReference type="SAM" id="Phobius"/>
    </source>
</evidence>
<feature type="region of interest" description="Disordered" evidence="1">
    <location>
        <begin position="31"/>
        <end position="152"/>
    </location>
</feature>
<evidence type="ECO:0000256" key="1">
    <source>
        <dbReference type="SAM" id="MobiDB-lite"/>
    </source>
</evidence>
<proteinExistence type="predicted"/>
<comment type="caution">
    <text evidence="3">The sequence shown here is derived from an EMBL/GenBank/DDBJ whole genome shotgun (WGS) entry which is preliminary data.</text>
</comment>